<dbReference type="RefSeq" id="WP_007184888.1">
    <property type="nucleotide sequence ID" value="NZ_AKGD01000001.1"/>
</dbReference>
<dbReference type="AlphaFoldDB" id="I7ZJ54"/>
<keyword evidence="1" id="KW-0732">Signal</keyword>
<feature type="signal peptide" evidence="1">
    <location>
        <begin position="1"/>
        <end position="24"/>
    </location>
</feature>
<protein>
    <submittedName>
        <fullName evidence="2">Uncharacterized protein</fullName>
    </submittedName>
</protein>
<keyword evidence="3" id="KW-1185">Reference proteome</keyword>
<comment type="caution">
    <text evidence="2">The sequence shown here is derived from an EMBL/GenBank/DDBJ whole genome shotgun (WGS) entry which is preliminary data.</text>
</comment>
<reference evidence="2 3" key="1">
    <citation type="journal article" date="2012" name="J. Bacteriol.">
        <title>Genome Sequence of n-Alkane-Degrading Hydrocarboniphaga effusa Strain AP103T (ATCC BAA-332T).</title>
        <authorList>
            <person name="Chang H.K."/>
            <person name="Zylstra G.J."/>
            <person name="Chae J.C."/>
        </authorList>
    </citation>
    <scope>NUCLEOTIDE SEQUENCE [LARGE SCALE GENOMIC DNA]</scope>
    <source>
        <strain evidence="2 3">AP103</strain>
    </source>
</reference>
<dbReference type="Proteomes" id="UP000003704">
    <property type="component" value="Unassembled WGS sequence"/>
</dbReference>
<sequence length="168" mass="17727">MSLEFKLLLPLAALLLGLAGPARAECVNEDYDVEVLEAGTKTKLPDGQQVTSSAKTPAGVLEARAHVKKGVIVSSGLFVDGKAGVETPLAKLPAEAQKCARFKPVSLAPRAESILSALADFVVPAAEARSCRAKLIFRAEHCNYDGGTPTCGYASVYYSTCSGKYYVM</sequence>
<accession>I7ZJ54</accession>
<proteinExistence type="predicted"/>
<evidence type="ECO:0000256" key="1">
    <source>
        <dbReference type="SAM" id="SignalP"/>
    </source>
</evidence>
<evidence type="ECO:0000313" key="3">
    <source>
        <dbReference type="Proteomes" id="UP000003704"/>
    </source>
</evidence>
<dbReference type="STRING" id="1172194.WQQ_19390"/>
<evidence type="ECO:0000313" key="2">
    <source>
        <dbReference type="EMBL" id="EIT71802.1"/>
    </source>
</evidence>
<gene>
    <name evidence="2" type="ORF">WQQ_19390</name>
</gene>
<organism evidence="2 3">
    <name type="scientific">Hydrocarboniphaga effusa AP103</name>
    <dbReference type="NCBI Taxonomy" id="1172194"/>
    <lineage>
        <taxon>Bacteria</taxon>
        <taxon>Pseudomonadati</taxon>
        <taxon>Pseudomonadota</taxon>
        <taxon>Gammaproteobacteria</taxon>
        <taxon>Nevskiales</taxon>
        <taxon>Nevskiaceae</taxon>
        <taxon>Hydrocarboniphaga</taxon>
    </lineage>
</organism>
<name>I7ZJ54_9GAMM</name>
<feature type="chain" id="PRO_5003712618" evidence="1">
    <location>
        <begin position="25"/>
        <end position="168"/>
    </location>
</feature>
<dbReference type="EMBL" id="AKGD01000001">
    <property type="protein sequence ID" value="EIT71802.1"/>
    <property type="molecule type" value="Genomic_DNA"/>
</dbReference>